<evidence type="ECO:0000256" key="1">
    <source>
        <dbReference type="SAM" id="Phobius"/>
    </source>
</evidence>
<feature type="chain" id="PRO_5017325146" description="Galactose oxidase" evidence="2">
    <location>
        <begin position="26"/>
        <end position="399"/>
    </location>
</feature>
<dbReference type="Proteomes" id="UP000265703">
    <property type="component" value="Unassembled WGS sequence"/>
</dbReference>
<organism evidence="3 4">
    <name type="scientific">Glomus cerebriforme</name>
    <dbReference type="NCBI Taxonomy" id="658196"/>
    <lineage>
        <taxon>Eukaryota</taxon>
        <taxon>Fungi</taxon>
        <taxon>Fungi incertae sedis</taxon>
        <taxon>Mucoromycota</taxon>
        <taxon>Glomeromycotina</taxon>
        <taxon>Glomeromycetes</taxon>
        <taxon>Glomerales</taxon>
        <taxon>Glomeraceae</taxon>
        <taxon>Glomus</taxon>
    </lineage>
</organism>
<dbReference type="PANTHER" id="PTHR46461">
    <property type="entry name" value="KELCH DOMAIN-CONTAINING PROTEIN 3"/>
    <property type="match status" value="1"/>
</dbReference>
<reference evidence="3 4" key="1">
    <citation type="submission" date="2018-06" db="EMBL/GenBank/DDBJ databases">
        <title>Comparative genomics reveals the genomic features of Rhizophagus irregularis, R. cerebriforme, R. diaphanum and Gigaspora rosea, and their symbiotic lifestyle signature.</title>
        <authorList>
            <person name="Morin E."/>
            <person name="San Clemente H."/>
            <person name="Chen E.C.H."/>
            <person name="De La Providencia I."/>
            <person name="Hainaut M."/>
            <person name="Kuo A."/>
            <person name="Kohler A."/>
            <person name="Murat C."/>
            <person name="Tang N."/>
            <person name="Roy S."/>
            <person name="Loubradou J."/>
            <person name="Henrissat B."/>
            <person name="Grigoriev I.V."/>
            <person name="Corradi N."/>
            <person name="Roux C."/>
            <person name="Martin F.M."/>
        </authorList>
    </citation>
    <scope>NUCLEOTIDE SEQUENCE [LARGE SCALE GENOMIC DNA]</scope>
    <source>
        <strain evidence="3 4">DAOM 227022</strain>
    </source>
</reference>
<protein>
    <recommendedName>
        <fullName evidence="5">Galactose oxidase</fullName>
    </recommendedName>
</protein>
<evidence type="ECO:0000313" key="4">
    <source>
        <dbReference type="Proteomes" id="UP000265703"/>
    </source>
</evidence>
<dbReference type="OrthoDB" id="432528at2759"/>
<dbReference type="Gene3D" id="2.120.10.80">
    <property type="entry name" value="Kelch-type beta propeller"/>
    <property type="match status" value="2"/>
</dbReference>
<evidence type="ECO:0000313" key="3">
    <source>
        <dbReference type="EMBL" id="RIA89549.1"/>
    </source>
</evidence>
<dbReference type="PANTHER" id="PTHR46461:SF1">
    <property type="entry name" value="KELCH DOMAIN-CONTAINING PROTEIN 3"/>
    <property type="match status" value="1"/>
</dbReference>
<feature type="transmembrane region" description="Helical" evidence="1">
    <location>
        <begin position="371"/>
        <end position="393"/>
    </location>
</feature>
<keyword evidence="1" id="KW-0472">Membrane</keyword>
<dbReference type="InterPro" id="IPR052637">
    <property type="entry name" value="KLHDC3-like"/>
</dbReference>
<proteinExistence type="predicted"/>
<dbReference type="Pfam" id="PF24681">
    <property type="entry name" value="Kelch_KLHDC2_KLHL20_DRC7"/>
    <property type="match status" value="1"/>
</dbReference>
<dbReference type="InterPro" id="IPR015915">
    <property type="entry name" value="Kelch-typ_b-propeller"/>
</dbReference>
<keyword evidence="1" id="KW-0812">Transmembrane</keyword>
<dbReference type="AlphaFoldDB" id="A0A397SX19"/>
<dbReference type="EMBL" id="QKYT01000216">
    <property type="protein sequence ID" value="RIA89549.1"/>
    <property type="molecule type" value="Genomic_DNA"/>
</dbReference>
<keyword evidence="2" id="KW-0732">Signal</keyword>
<feature type="signal peptide" evidence="2">
    <location>
        <begin position="1"/>
        <end position="25"/>
    </location>
</feature>
<sequence length="399" mass="44183">MLKNSLIYFILSNLIQFLFLIEINCQTTPFKPTNRHLHTATFVDNKLYILSGFDDSVDAVAGAGTAGNQFFYLDTSVSFKTQSLLWHDLTNINIVPSYIGATSVKGGTNNKTIILYGGRNLTNVENMALVYMFDTQTNSWNVPQMTGENYIRRRSLTAITDYNGKIYLFGGVLIGDDSFVNDMLIFDTINLSWGKGSSLNAPVPRINYGAVILPNKNIIYIGGMNSLNESLPLDEVYIYDTINDNWSTKETSGLIPSNRDGLSAILGLDGQQIIIFGGGQQVGVAEITIPNDALYTLNINTFEWNIPNISGEIPRARIYHKANIIGKYMVISFGEGYNNSIESDILLLDISNNDEFTWKTKFVIPLTPATIAGITVGTLLGGILFILFGVLLFKDKIRN</sequence>
<evidence type="ECO:0008006" key="5">
    <source>
        <dbReference type="Google" id="ProtNLM"/>
    </source>
</evidence>
<keyword evidence="4" id="KW-1185">Reference proteome</keyword>
<name>A0A397SX19_9GLOM</name>
<dbReference type="GO" id="GO:0003682">
    <property type="term" value="F:chromatin binding"/>
    <property type="evidence" value="ECO:0007669"/>
    <property type="project" value="InterPro"/>
</dbReference>
<dbReference type="GO" id="GO:0005737">
    <property type="term" value="C:cytoplasm"/>
    <property type="evidence" value="ECO:0007669"/>
    <property type="project" value="TreeGrafter"/>
</dbReference>
<evidence type="ECO:0000256" key="2">
    <source>
        <dbReference type="SAM" id="SignalP"/>
    </source>
</evidence>
<comment type="caution">
    <text evidence="3">The sequence shown here is derived from an EMBL/GenBank/DDBJ whole genome shotgun (WGS) entry which is preliminary data.</text>
</comment>
<keyword evidence="1" id="KW-1133">Transmembrane helix</keyword>
<gene>
    <name evidence="3" type="ORF">C1645_824736</name>
</gene>
<accession>A0A397SX19</accession>
<dbReference type="SUPFAM" id="SSF117281">
    <property type="entry name" value="Kelch motif"/>
    <property type="match status" value="1"/>
</dbReference>